<protein>
    <recommendedName>
        <fullName evidence="3">Alpha/beta hydrolase</fullName>
    </recommendedName>
</protein>
<dbReference type="Gene3D" id="3.40.50.1820">
    <property type="entry name" value="alpha/beta hydrolase"/>
    <property type="match status" value="1"/>
</dbReference>
<dbReference type="RefSeq" id="WP_344655699.1">
    <property type="nucleotide sequence ID" value="NZ_BAAAQM010000003.1"/>
</dbReference>
<dbReference type="SUPFAM" id="SSF53474">
    <property type="entry name" value="alpha/beta-Hydrolases"/>
    <property type="match status" value="1"/>
</dbReference>
<proteinExistence type="predicted"/>
<evidence type="ECO:0000313" key="2">
    <source>
        <dbReference type="Proteomes" id="UP001499854"/>
    </source>
</evidence>
<gene>
    <name evidence="1" type="ORF">GCM10009838_09860</name>
</gene>
<organism evidence="1 2">
    <name type="scientific">Catenulispora subtropica</name>
    <dbReference type="NCBI Taxonomy" id="450798"/>
    <lineage>
        <taxon>Bacteria</taxon>
        <taxon>Bacillati</taxon>
        <taxon>Actinomycetota</taxon>
        <taxon>Actinomycetes</taxon>
        <taxon>Catenulisporales</taxon>
        <taxon>Catenulisporaceae</taxon>
        <taxon>Catenulispora</taxon>
    </lineage>
</organism>
<dbReference type="InterPro" id="IPR029058">
    <property type="entry name" value="AB_hydrolase_fold"/>
</dbReference>
<dbReference type="EMBL" id="BAAAQM010000003">
    <property type="protein sequence ID" value="GAA1956074.1"/>
    <property type="molecule type" value="Genomic_DNA"/>
</dbReference>
<evidence type="ECO:0000313" key="1">
    <source>
        <dbReference type="EMBL" id="GAA1956074.1"/>
    </source>
</evidence>
<reference evidence="1 2" key="1">
    <citation type="journal article" date="2019" name="Int. J. Syst. Evol. Microbiol.">
        <title>The Global Catalogue of Microorganisms (GCM) 10K type strain sequencing project: providing services to taxonomists for standard genome sequencing and annotation.</title>
        <authorList>
            <consortium name="The Broad Institute Genomics Platform"/>
            <consortium name="The Broad Institute Genome Sequencing Center for Infectious Disease"/>
            <person name="Wu L."/>
            <person name="Ma J."/>
        </authorList>
    </citation>
    <scope>NUCLEOTIDE SEQUENCE [LARGE SCALE GENOMIC DNA]</scope>
    <source>
        <strain evidence="1 2">JCM 16013</strain>
    </source>
</reference>
<keyword evidence="2" id="KW-1185">Reference proteome</keyword>
<name>A0ABN2QPH0_9ACTN</name>
<evidence type="ECO:0008006" key="3">
    <source>
        <dbReference type="Google" id="ProtNLM"/>
    </source>
</evidence>
<accession>A0ABN2QPH0</accession>
<sequence>MQASADVNGRKMSYETTGEGDPVVVIGDPADPADFGLLNDWFQLLAPDWVGGAADLADPSVGQPVRGDQATAGPLATLAAFIENLDVGPVRLIGWGEGASAALRLALERPDLVRRLAVIGPLPTGDGLPCRVRLAALAAMTTPLLVLQGDDEALDVAHSAALTRTVPDGRLAVLPGPSRLLPEGQADLAGLILLDFFGAAGIPRTA</sequence>
<dbReference type="Proteomes" id="UP001499854">
    <property type="component" value="Unassembled WGS sequence"/>
</dbReference>
<comment type="caution">
    <text evidence="1">The sequence shown here is derived from an EMBL/GenBank/DDBJ whole genome shotgun (WGS) entry which is preliminary data.</text>
</comment>